<dbReference type="InterPro" id="IPR037053">
    <property type="entry name" value="Phage_tail_collar_dom_sf"/>
</dbReference>
<accession>A0A979G979</accession>
<sequence>MDSFMGIIFLFGESFAPVNWHLCDGTQMAISGNEALFSLLGTTYGGDGMTTFALPDLRGRTPIGTGQGPGLSSYVQGQMAGTEQRTLIMTNLPAHNHVTVSNLTINPAASTAAATTNIPGSTLVEATLPNIGSGPAAQPIKGYAVGDSTAILAPSAVSGSVTIGIAGGSQPFSIQRPYLAMNYGIALYGIYPSRN</sequence>
<dbReference type="OrthoDB" id="9810174at2"/>
<name>A0A979G979_CHIPD</name>
<dbReference type="Pfam" id="PF07484">
    <property type="entry name" value="Collar"/>
    <property type="match status" value="1"/>
</dbReference>
<reference evidence="2 3" key="2">
    <citation type="journal article" date="2010" name="Stand. Genomic Sci.">
        <title>Complete genome sequence of Chitinophaga pinensis type strain (UQM 2034).</title>
        <authorList>
            <person name="Glavina Del Rio T."/>
            <person name="Abt B."/>
            <person name="Spring S."/>
            <person name="Lapidus A."/>
            <person name="Nolan M."/>
            <person name="Tice H."/>
            <person name="Copeland A."/>
            <person name="Cheng J.F."/>
            <person name="Chen F."/>
            <person name="Bruce D."/>
            <person name="Goodwin L."/>
            <person name="Pitluck S."/>
            <person name="Ivanova N."/>
            <person name="Mavromatis K."/>
            <person name="Mikhailova N."/>
            <person name="Pati A."/>
            <person name="Chen A."/>
            <person name="Palaniappan K."/>
            <person name="Land M."/>
            <person name="Hauser L."/>
            <person name="Chang Y.J."/>
            <person name="Jeffries C.D."/>
            <person name="Chain P."/>
            <person name="Saunders E."/>
            <person name="Detter J.C."/>
            <person name="Brettin T."/>
            <person name="Rohde M."/>
            <person name="Goker M."/>
            <person name="Bristow J."/>
            <person name="Eisen J.A."/>
            <person name="Markowitz V."/>
            <person name="Hugenholtz P."/>
            <person name="Kyrpides N.C."/>
            <person name="Klenk H.P."/>
            <person name="Lucas S."/>
        </authorList>
    </citation>
    <scope>NUCLEOTIDE SEQUENCE [LARGE SCALE GENOMIC DNA]</scope>
    <source>
        <strain evidence="3">ATCC 43595 / DSM 2588 / LMG 13176 / NBRC 15968 / NCIMB 11800 / UQM 2034</strain>
    </source>
</reference>
<protein>
    <submittedName>
        <fullName evidence="2">Tail Collar domain protein</fullName>
    </submittedName>
</protein>
<feature type="domain" description="Phage tail collar" evidence="1">
    <location>
        <begin position="6"/>
        <end position="62"/>
    </location>
</feature>
<dbReference type="Gene3D" id="3.90.1340.10">
    <property type="entry name" value="Phage tail collar domain"/>
    <property type="match status" value="1"/>
</dbReference>
<organism evidence="2 3">
    <name type="scientific">Chitinophaga pinensis (strain ATCC 43595 / DSM 2588 / LMG 13176 / NBRC 15968 / NCIMB 11800 / UQM 2034)</name>
    <dbReference type="NCBI Taxonomy" id="485918"/>
    <lineage>
        <taxon>Bacteria</taxon>
        <taxon>Pseudomonadati</taxon>
        <taxon>Bacteroidota</taxon>
        <taxon>Chitinophagia</taxon>
        <taxon>Chitinophagales</taxon>
        <taxon>Chitinophagaceae</taxon>
        <taxon>Chitinophaga</taxon>
    </lineage>
</organism>
<dbReference type="EMBL" id="CP001699">
    <property type="protein sequence ID" value="ACU63284.1"/>
    <property type="molecule type" value="Genomic_DNA"/>
</dbReference>
<evidence type="ECO:0000313" key="2">
    <source>
        <dbReference type="EMBL" id="ACU63284.1"/>
    </source>
</evidence>
<proteinExistence type="predicted"/>
<dbReference type="RefSeq" id="WP_012793451.1">
    <property type="nucleotide sequence ID" value="NC_013132.1"/>
</dbReference>
<evidence type="ECO:0000313" key="3">
    <source>
        <dbReference type="Proteomes" id="UP000002215"/>
    </source>
</evidence>
<dbReference type="KEGG" id="cpi:Cpin_5866"/>
<dbReference type="SUPFAM" id="SSF88874">
    <property type="entry name" value="Receptor-binding domain of short tail fibre protein gp12"/>
    <property type="match status" value="1"/>
</dbReference>
<gene>
    <name evidence="2" type="ordered locus">Cpin_5866</name>
</gene>
<dbReference type="InterPro" id="IPR011083">
    <property type="entry name" value="Phage_tail_collar_dom"/>
</dbReference>
<dbReference type="Proteomes" id="UP000002215">
    <property type="component" value="Chromosome"/>
</dbReference>
<reference evidence="3" key="1">
    <citation type="submission" date="2009-08" db="EMBL/GenBank/DDBJ databases">
        <title>The complete genome of Chitinophaga pinensis DSM 2588.</title>
        <authorList>
            <consortium name="US DOE Joint Genome Institute (JGI-PGF)"/>
            <person name="Lucas S."/>
            <person name="Copeland A."/>
            <person name="Lapidus A."/>
            <person name="Glavina del Rio T."/>
            <person name="Dalin E."/>
            <person name="Tice H."/>
            <person name="Bruce D."/>
            <person name="Goodwin L."/>
            <person name="Pitluck S."/>
            <person name="Kyrpides N."/>
            <person name="Mavromatis K."/>
            <person name="Ivanova N."/>
            <person name="Mikhailova N."/>
            <person name="Sims D."/>
            <person name="Meinche L."/>
            <person name="Brettin T."/>
            <person name="Detter J.C."/>
            <person name="Han C."/>
            <person name="Larimer F."/>
            <person name="Land M."/>
            <person name="Hauser L."/>
            <person name="Markowitz V."/>
            <person name="Cheng J.-F."/>
            <person name="Hugenholtz P."/>
            <person name="Woyke T."/>
            <person name="Wu D."/>
            <person name="Spring S."/>
            <person name="Klenk H.-P."/>
            <person name="Eisen J.A."/>
        </authorList>
    </citation>
    <scope>NUCLEOTIDE SEQUENCE [LARGE SCALE GENOMIC DNA]</scope>
    <source>
        <strain evidence="3">ATCC 43595 / DSM 2588 / LMG 13176 / NBRC 15968 / NCIMB 11800 / UQM 2034</strain>
    </source>
</reference>
<evidence type="ECO:0000259" key="1">
    <source>
        <dbReference type="Pfam" id="PF07484"/>
    </source>
</evidence>
<dbReference type="AlphaFoldDB" id="A0A979G979"/>